<feature type="compositionally biased region" description="Low complexity" evidence="12">
    <location>
        <begin position="47"/>
        <end position="57"/>
    </location>
</feature>
<dbReference type="CDD" id="cd10030">
    <property type="entry name" value="UDG-F4_TTUDGA_SPO1dp_like"/>
    <property type="match status" value="1"/>
</dbReference>
<keyword evidence="15" id="KW-1185">Reference proteome</keyword>
<keyword evidence="10" id="KW-0411">Iron-sulfur</keyword>
<evidence type="ECO:0000313" key="14">
    <source>
        <dbReference type="EMBL" id="ETW13870.1"/>
    </source>
</evidence>
<evidence type="ECO:0000256" key="3">
    <source>
        <dbReference type="ARBA" id="ARBA00012030"/>
    </source>
</evidence>
<accession>W4HPH0</accession>
<dbReference type="InterPro" id="IPR036895">
    <property type="entry name" value="Uracil-DNA_glycosylase-like_sf"/>
</dbReference>
<dbReference type="STRING" id="1379903.ATO8_03231"/>
<keyword evidence="8" id="KW-0378">Hydrolase</keyword>
<dbReference type="Pfam" id="PF03167">
    <property type="entry name" value="UDG"/>
    <property type="match status" value="1"/>
</dbReference>
<evidence type="ECO:0000256" key="10">
    <source>
        <dbReference type="ARBA" id="ARBA00023014"/>
    </source>
</evidence>
<evidence type="ECO:0000256" key="12">
    <source>
        <dbReference type="SAM" id="MobiDB-lite"/>
    </source>
</evidence>
<evidence type="ECO:0000256" key="5">
    <source>
        <dbReference type="ARBA" id="ARBA00022485"/>
    </source>
</evidence>
<dbReference type="GO" id="GO:0046872">
    <property type="term" value="F:metal ion binding"/>
    <property type="evidence" value="ECO:0007669"/>
    <property type="project" value="UniProtKB-KW"/>
</dbReference>
<dbReference type="NCBIfam" id="TIGR00758">
    <property type="entry name" value="UDG_fam4"/>
    <property type="match status" value="1"/>
</dbReference>
<dbReference type="RefSeq" id="WP_043842048.1">
    <property type="nucleotide sequence ID" value="NZ_AQQW01000002.1"/>
</dbReference>
<dbReference type="InterPro" id="IPR005273">
    <property type="entry name" value="Ura-DNA_glyco_family4"/>
</dbReference>
<evidence type="ECO:0000313" key="15">
    <source>
        <dbReference type="Proteomes" id="UP000019063"/>
    </source>
</evidence>
<comment type="similarity">
    <text evidence="2">Belongs to the uracil-DNA glycosylase (UDG) superfamily. Type 4 (UDGa) family.</text>
</comment>
<keyword evidence="5" id="KW-0004">4Fe-4S</keyword>
<evidence type="ECO:0000256" key="6">
    <source>
        <dbReference type="ARBA" id="ARBA00022723"/>
    </source>
</evidence>
<dbReference type="GO" id="GO:0006281">
    <property type="term" value="P:DNA repair"/>
    <property type="evidence" value="ECO:0007669"/>
    <property type="project" value="UniProtKB-KW"/>
</dbReference>
<gene>
    <name evidence="14" type="ORF">ATO8_03231</name>
</gene>
<evidence type="ECO:0000256" key="8">
    <source>
        <dbReference type="ARBA" id="ARBA00022801"/>
    </source>
</evidence>
<dbReference type="EMBL" id="AQQW01000002">
    <property type="protein sequence ID" value="ETW13870.1"/>
    <property type="molecule type" value="Genomic_DNA"/>
</dbReference>
<evidence type="ECO:0000256" key="11">
    <source>
        <dbReference type="ARBA" id="ARBA00023204"/>
    </source>
</evidence>
<dbReference type="Proteomes" id="UP000019063">
    <property type="component" value="Unassembled WGS sequence"/>
</dbReference>
<proteinExistence type="inferred from homology"/>
<dbReference type="Gene3D" id="3.40.470.10">
    <property type="entry name" value="Uracil-DNA glycosylase-like domain"/>
    <property type="match status" value="1"/>
</dbReference>
<evidence type="ECO:0000259" key="13">
    <source>
        <dbReference type="SMART" id="SM00986"/>
    </source>
</evidence>
<dbReference type="SMART" id="SM00986">
    <property type="entry name" value="UDG"/>
    <property type="match status" value="1"/>
</dbReference>
<comment type="catalytic activity">
    <reaction evidence="1">
        <text>Hydrolyzes single-stranded DNA or mismatched double-stranded DNA and polynucleotides, releasing free uracil.</text>
        <dbReference type="EC" id="3.2.2.27"/>
    </reaction>
</comment>
<dbReference type="GO" id="GO:0004844">
    <property type="term" value="F:uracil DNA N-glycosylase activity"/>
    <property type="evidence" value="ECO:0007669"/>
    <property type="project" value="UniProtKB-EC"/>
</dbReference>
<comment type="caution">
    <text evidence="14">The sequence shown here is derived from an EMBL/GenBank/DDBJ whole genome shotgun (WGS) entry which is preliminary data.</text>
</comment>
<dbReference type="PANTHER" id="PTHR33693">
    <property type="entry name" value="TYPE-5 URACIL-DNA GLYCOSYLASE"/>
    <property type="match status" value="1"/>
</dbReference>
<evidence type="ECO:0000256" key="4">
    <source>
        <dbReference type="ARBA" id="ARBA00019403"/>
    </source>
</evidence>
<keyword evidence="6" id="KW-0479">Metal-binding</keyword>
<evidence type="ECO:0000256" key="1">
    <source>
        <dbReference type="ARBA" id="ARBA00001400"/>
    </source>
</evidence>
<dbReference type="AlphaFoldDB" id="W4HPH0"/>
<dbReference type="GO" id="GO:0051539">
    <property type="term" value="F:4 iron, 4 sulfur cluster binding"/>
    <property type="evidence" value="ECO:0007669"/>
    <property type="project" value="UniProtKB-KW"/>
</dbReference>
<sequence length="272" mass="29379">MDSALDWHAARALLDWQIEAGVTEAIAEAPVDRFAADAARVADRAAAAATAATTPEAPHVPGAAAPPKPEVDPVAEAERAAGAAQDLAGLRAAMETFEHCELRRGARSLVFADGDPAARVAIVGEAPGRDEDLEGRPFVGRAGRLLDKMLDAIDMGRDRDGADAVYITNVMPWRPPQNRDPRPEEIAMMLPFLRRHLDLARPEIVVIVGNTSAQALLGKRGILRLRGKWTEALGRPALPMLHPAYLLRNPEAKRDAWADLLALRARLRDMGT</sequence>
<dbReference type="PANTHER" id="PTHR33693:SF1">
    <property type="entry name" value="TYPE-4 URACIL-DNA GLYCOSYLASE"/>
    <property type="match status" value="1"/>
</dbReference>
<keyword evidence="11" id="KW-0234">DNA repair</keyword>
<protein>
    <recommendedName>
        <fullName evidence="4">Type-4 uracil-DNA glycosylase</fullName>
        <ecNumber evidence="3">3.2.2.27</ecNumber>
    </recommendedName>
</protein>
<dbReference type="OrthoDB" id="5290748at2"/>
<dbReference type="InterPro" id="IPR051536">
    <property type="entry name" value="UDG_Type-4/5"/>
</dbReference>
<keyword evidence="7" id="KW-0227">DNA damage</keyword>
<feature type="domain" description="Uracil-DNA glycosylase-like" evidence="13">
    <location>
        <begin position="111"/>
        <end position="261"/>
    </location>
</feature>
<evidence type="ECO:0000256" key="7">
    <source>
        <dbReference type="ARBA" id="ARBA00022763"/>
    </source>
</evidence>
<evidence type="ECO:0000256" key="9">
    <source>
        <dbReference type="ARBA" id="ARBA00023004"/>
    </source>
</evidence>
<keyword evidence="9" id="KW-0408">Iron</keyword>
<dbReference type="EC" id="3.2.2.27" evidence="3"/>
<evidence type="ECO:0000256" key="2">
    <source>
        <dbReference type="ARBA" id="ARBA00006521"/>
    </source>
</evidence>
<dbReference type="SUPFAM" id="SSF52141">
    <property type="entry name" value="Uracil-DNA glycosylase-like"/>
    <property type="match status" value="1"/>
</dbReference>
<dbReference type="eggNOG" id="COG1573">
    <property type="taxonomic scope" value="Bacteria"/>
</dbReference>
<name>W4HPH0_9RHOB</name>
<dbReference type="PATRIC" id="fig|1317118.6.peg.663"/>
<dbReference type="InterPro" id="IPR005122">
    <property type="entry name" value="Uracil-DNA_glycosylase-like"/>
</dbReference>
<organism evidence="14 15">
    <name type="scientific">Roseivivax marinus</name>
    <dbReference type="NCBI Taxonomy" id="1379903"/>
    <lineage>
        <taxon>Bacteria</taxon>
        <taxon>Pseudomonadati</taxon>
        <taxon>Pseudomonadota</taxon>
        <taxon>Alphaproteobacteria</taxon>
        <taxon>Rhodobacterales</taxon>
        <taxon>Roseobacteraceae</taxon>
        <taxon>Roseivivax</taxon>
    </lineage>
</organism>
<feature type="region of interest" description="Disordered" evidence="12">
    <location>
        <begin position="47"/>
        <end position="73"/>
    </location>
</feature>
<dbReference type="SMART" id="SM00987">
    <property type="entry name" value="UreE_C"/>
    <property type="match status" value="1"/>
</dbReference>
<reference evidence="14 15" key="1">
    <citation type="journal article" date="2014" name="Antonie Van Leeuwenhoek">
        <title>Roseivivax atlanticus sp. nov., isolated from surface seawater of the Atlantic Ocean.</title>
        <authorList>
            <person name="Li G."/>
            <person name="Lai Q."/>
            <person name="Liu X."/>
            <person name="Sun F."/>
            <person name="Shao Z."/>
        </authorList>
    </citation>
    <scope>NUCLEOTIDE SEQUENCE [LARGE SCALE GENOMIC DNA]</scope>
    <source>
        <strain evidence="14 15">22II-s10s</strain>
    </source>
</reference>